<dbReference type="Proteomes" id="UP000236311">
    <property type="component" value="Unassembled WGS sequence"/>
</dbReference>
<evidence type="ECO:0000313" key="2">
    <source>
        <dbReference type="Proteomes" id="UP000236311"/>
    </source>
</evidence>
<dbReference type="AlphaFoldDB" id="A0A2K4ZPR9"/>
<name>A0A2K4ZPR9_9FIRM</name>
<evidence type="ECO:0000313" key="1">
    <source>
        <dbReference type="EMBL" id="SOY32498.1"/>
    </source>
</evidence>
<proteinExistence type="predicted"/>
<dbReference type="OrthoDB" id="9847633at2"/>
<sequence length="74" mass="8722">MIKYKELYDAITDFRIKYGRRKFNDDENMTAYRNLVDMSIKCGLIPECNRNEFSTHAELTAAIAYESNRIAFCQ</sequence>
<organism evidence="1 2">
    <name type="scientific">Acetatifactor muris</name>
    <dbReference type="NCBI Taxonomy" id="879566"/>
    <lineage>
        <taxon>Bacteria</taxon>
        <taxon>Bacillati</taxon>
        <taxon>Bacillota</taxon>
        <taxon>Clostridia</taxon>
        <taxon>Lachnospirales</taxon>
        <taxon>Lachnospiraceae</taxon>
        <taxon>Acetatifactor</taxon>
    </lineage>
</organism>
<keyword evidence="2" id="KW-1185">Reference proteome</keyword>
<dbReference type="EMBL" id="OFSM01000052">
    <property type="protein sequence ID" value="SOY32498.1"/>
    <property type="molecule type" value="Genomic_DNA"/>
</dbReference>
<gene>
    <name evidence="1" type="ORF">AMURIS_05263</name>
</gene>
<accession>A0A2K4ZPR9</accession>
<protein>
    <submittedName>
        <fullName evidence="1">Uncharacterized protein</fullName>
    </submittedName>
</protein>
<reference evidence="1 2" key="1">
    <citation type="submission" date="2018-01" db="EMBL/GenBank/DDBJ databases">
        <authorList>
            <person name="Gaut B.S."/>
            <person name="Morton B.R."/>
            <person name="Clegg M.T."/>
            <person name="Duvall M.R."/>
        </authorList>
    </citation>
    <scope>NUCLEOTIDE SEQUENCE [LARGE SCALE GENOMIC DNA]</scope>
    <source>
        <strain evidence="1">GP69</strain>
    </source>
</reference>
<dbReference type="RefSeq" id="WP_103242437.1">
    <property type="nucleotide sequence ID" value="NZ_JANJZD010000057.1"/>
</dbReference>